<proteinExistence type="predicted"/>
<organism evidence="1 2">
    <name type="scientific">Ridgeia piscesae</name>
    <name type="common">Tubeworm</name>
    <dbReference type="NCBI Taxonomy" id="27915"/>
    <lineage>
        <taxon>Eukaryota</taxon>
        <taxon>Metazoa</taxon>
        <taxon>Spiralia</taxon>
        <taxon>Lophotrochozoa</taxon>
        <taxon>Annelida</taxon>
        <taxon>Polychaeta</taxon>
        <taxon>Sedentaria</taxon>
        <taxon>Canalipalpata</taxon>
        <taxon>Sabellida</taxon>
        <taxon>Siboglinidae</taxon>
        <taxon>Ridgeia</taxon>
    </lineage>
</organism>
<evidence type="ECO:0000313" key="2">
    <source>
        <dbReference type="Proteomes" id="UP001209878"/>
    </source>
</evidence>
<sequence length="180" mass="19761">MQLCQTDRLPWRGGRVDIPLPEEKKRNRSRAVDRNAIYTLRRMRLFRLVLTEVQQHLCAGRVCAQHSECAIPAPQECGRPPSPCLYTLCLCAVARAHTCRGLLPESLRGNINTQNSASETRAAMRRARRRWAIMGNGSAALLWRKGAAAGPGAVATPAEFSPAGGRCSSVRRTGADPGWD</sequence>
<reference evidence="1" key="1">
    <citation type="journal article" date="2023" name="Mol. Biol. Evol.">
        <title>Third-Generation Sequencing Reveals the Adaptive Role of the Epigenome in Three Deep-Sea Polychaetes.</title>
        <authorList>
            <person name="Perez M."/>
            <person name="Aroh O."/>
            <person name="Sun Y."/>
            <person name="Lan Y."/>
            <person name="Juniper S.K."/>
            <person name="Young C.R."/>
            <person name="Angers B."/>
            <person name="Qian P.Y."/>
        </authorList>
    </citation>
    <scope>NUCLEOTIDE SEQUENCE</scope>
    <source>
        <strain evidence="1">R07B-5</strain>
    </source>
</reference>
<keyword evidence="2" id="KW-1185">Reference proteome</keyword>
<dbReference type="Proteomes" id="UP001209878">
    <property type="component" value="Unassembled WGS sequence"/>
</dbReference>
<comment type="caution">
    <text evidence="1">The sequence shown here is derived from an EMBL/GenBank/DDBJ whole genome shotgun (WGS) entry which is preliminary data.</text>
</comment>
<accession>A0AAD9KM52</accession>
<protein>
    <submittedName>
        <fullName evidence="1">Uncharacterized protein</fullName>
    </submittedName>
</protein>
<evidence type="ECO:0000313" key="1">
    <source>
        <dbReference type="EMBL" id="KAK2172963.1"/>
    </source>
</evidence>
<gene>
    <name evidence="1" type="ORF">NP493_915g00017</name>
</gene>
<dbReference type="AlphaFoldDB" id="A0AAD9KM52"/>
<name>A0AAD9KM52_RIDPI</name>
<dbReference type="EMBL" id="JAODUO010000915">
    <property type="protein sequence ID" value="KAK2172963.1"/>
    <property type="molecule type" value="Genomic_DNA"/>
</dbReference>